<evidence type="ECO:0000256" key="8">
    <source>
        <dbReference type="RuleBase" id="RU362110"/>
    </source>
</evidence>
<comment type="function">
    <text evidence="9">Enables the bacterium to metabolize sucrose as a sole carbon source.</text>
</comment>
<keyword evidence="9" id="KW-0963">Cytoplasm</keyword>
<dbReference type="InterPro" id="IPR013189">
    <property type="entry name" value="Glyco_hydro_32_C"/>
</dbReference>
<dbReference type="InterPro" id="IPR051214">
    <property type="entry name" value="GH32_Enzymes"/>
</dbReference>
<dbReference type="InterPro" id="IPR006232">
    <property type="entry name" value="Suc6P_hydrolase"/>
</dbReference>
<feature type="domain" description="Glycosyl hydrolase family 32 C-terminal" evidence="11">
    <location>
        <begin position="340"/>
        <end position="480"/>
    </location>
</feature>
<dbReference type="EMBL" id="FOXO01000033">
    <property type="protein sequence ID" value="SFQ32112.1"/>
    <property type="molecule type" value="Genomic_DNA"/>
</dbReference>
<dbReference type="PANTHER" id="PTHR43101">
    <property type="entry name" value="BETA-FRUCTOSIDASE"/>
    <property type="match status" value="1"/>
</dbReference>
<dbReference type="AlphaFoldDB" id="A0A1I5XJF7"/>
<dbReference type="Pfam" id="PF00251">
    <property type="entry name" value="Glyco_hydro_32N"/>
    <property type="match status" value="1"/>
</dbReference>
<dbReference type="SUPFAM" id="SSF75005">
    <property type="entry name" value="Arabinanase/levansucrase/invertase"/>
    <property type="match status" value="1"/>
</dbReference>
<dbReference type="PANTHER" id="PTHR43101:SF1">
    <property type="entry name" value="BETA-FRUCTOSIDASE"/>
    <property type="match status" value="1"/>
</dbReference>
<dbReference type="UniPathway" id="UPA00238"/>
<evidence type="ECO:0000313" key="13">
    <source>
        <dbReference type="Proteomes" id="UP000182624"/>
    </source>
</evidence>
<dbReference type="Gene3D" id="2.115.10.20">
    <property type="entry name" value="Glycosyl hydrolase domain, family 43"/>
    <property type="match status" value="1"/>
</dbReference>
<organism evidence="12 13">
    <name type="scientific">Butyrivibrio proteoclasticus</name>
    <dbReference type="NCBI Taxonomy" id="43305"/>
    <lineage>
        <taxon>Bacteria</taxon>
        <taxon>Bacillati</taxon>
        <taxon>Bacillota</taxon>
        <taxon>Clostridia</taxon>
        <taxon>Lachnospirales</taxon>
        <taxon>Lachnospiraceae</taxon>
        <taxon>Butyrivibrio</taxon>
    </lineage>
</organism>
<reference evidence="13" key="1">
    <citation type="submission" date="2016-10" db="EMBL/GenBank/DDBJ databases">
        <authorList>
            <person name="Varghese N."/>
            <person name="Submissions S."/>
        </authorList>
    </citation>
    <scope>NUCLEOTIDE SEQUENCE [LARGE SCALE GENOMIC DNA]</scope>
    <source>
        <strain evidence="13">P18</strain>
    </source>
</reference>
<accession>A0A1I5XJF7</accession>
<dbReference type="InterPro" id="IPR013148">
    <property type="entry name" value="Glyco_hydro_32_N"/>
</dbReference>
<dbReference type="Proteomes" id="UP000182624">
    <property type="component" value="Unassembled WGS sequence"/>
</dbReference>
<comment type="similarity">
    <text evidence="2 8">Belongs to the glycosyl hydrolase 32 family.</text>
</comment>
<dbReference type="Pfam" id="PF08244">
    <property type="entry name" value="Glyco_hydro_32C"/>
    <property type="match status" value="1"/>
</dbReference>
<dbReference type="Gene3D" id="2.60.120.560">
    <property type="entry name" value="Exo-inulinase, domain 1"/>
    <property type="match status" value="1"/>
</dbReference>
<dbReference type="EC" id="3.2.1.26" evidence="3 8"/>
<protein>
    <recommendedName>
        <fullName evidence="4 8">Sucrose-6-phosphate hydrolase</fullName>
        <ecNumber evidence="3 8">3.2.1.26</ecNumber>
    </recommendedName>
    <alternativeName>
        <fullName evidence="7 9">Invertase</fullName>
    </alternativeName>
</protein>
<evidence type="ECO:0000256" key="2">
    <source>
        <dbReference type="ARBA" id="ARBA00009902"/>
    </source>
</evidence>
<evidence type="ECO:0000256" key="5">
    <source>
        <dbReference type="ARBA" id="ARBA00022801"/>
    </source>
</evidence>
<comment type="subcellular location">
    <subcellularLocation>
        <location evidence="9">Cytoplasm</location>
    </subcellularLocation>
</comment>
<dbReference type="GO" id="GO:0005985">
    <property type="term" value="P:sucrose metabolic process"/>
    <property type="evidence" value="ECO:0007669"/>
    <property type="project" value="UniProtKB-UniPathway"/>
</dbReference>
<evidence type="ECO:0000259" key="11">
    <source>
        <dbReference type="Pfam" id="PF08244"/>
    </source>
</evidence>
<gene>
    <name evidence="12" type="ORF">SAMN04487928_13333</name>
</gene>
<dbReference type="CDD" id="cd08996">
    <property type="entry name" value="GH32_FFase"/>
    <property type="match status" value="1"/>
</dbReference>
<dbReference type="PROSITE" id="PS00609">
    <property type="entry name" value="GLYCOSYL_HYDROL_F32"/>
    <property type="match status" value="1"/>
</dbReference>
<dbReference type="InterPro" id="IPR023296">
    <property type="entry name" value="Glyco_hydro_beta-prop_sf"/>
</dbReference>
<keyword evidence="13" id="KW-1185">Reference proteome</keyword>
<evidence type="ECO:0000256" key="7">
    <source>
        <dbReference type="ARBA" id="ARBA00033367"/>
    </source>
</evidence>
<evidence type="ECO:0000256" key="9">
    <source>
        <dbReference type="RuleBase" id="RU365015"/>
    </source>
</evidence>
<dbReference type="RefSeq" id="WP_074891218.1">
    <property type="nucleotide sequence ID" value="NZ_FOXO01000033.1"/>
</dbReference>
<dbReference type="OrthoDB" id="9759709at2"/>
<evidence type="ECO:0000256" key="6">
    <source>
        <dbReference type="ARBA" id="ARBA00023295"/>
    </source>
</evidence>
<proteinExistence type="inferred from homology"/>
<dbReference type="GO" id="GO:0004564">
    <property type="term" value="F:beta-fructofuranosidase activity"/>
    <property type="evidence" value="ECO:0007669"/>
    <property type="project" value="UniProtKB-EC"/>
</dbReference>
<dbReference type="InterPro" id="IPR013320">
    <property type="entry name" value="ConA-like_dom_sf"/>
</dbReference>
<evidence type="ECO:0000313" key="12">
    <source>
        <dbReference type="EMBL" id="SFQ32112.1"/>
    </source>
</evidence>
<comment type="pathway">
    <text evidence="1 9">Glycan biosynthesis; sucrose metabolism.</text>
</comment>
<keyword evidence="9" id="KW-0119">Carbohydrate metabolism</keyword>
<sequence>MSDKLNKAREYEAKKEKMIPEEQRPLFHLTPRCGWMNDPNGFSFYKGEYHLFYQYYPYDTVWGPMHWGHAKSADLITWQYLPCAMAPDEEHDKDGCFSGSAIEMEDGKQLLVYTGVEKKEDEEGNIREVQTQCIALGDGTDYKKYENNPVIDSTTLPEGAGKYDFRDPKVWRENGKYYLVVGNKTEDKDGQILKYVSEDGIHWEYDKLVIKNNRRFGVMWECPDYFELDGKQLLMTSPQDMLPEELEFHNGNGTLCVIGHLDDNGDYCEENFQAIDYGIDFYAPQTILAADGRRIMIGWMQNWDTCGIRRDDFPWFGQMSFPREIWLENNKLMQRPAREIENYYGKRISRQNVLISDSASLSSIEGRCIDMTVKVRPTSDDLSYKKFEIRFADNGKAFSTIEYDPEMNIVKIDRKHSGSRRAIVHQRRCKVSNNKGQITLRLVLDRYSMELFINDGEQAMSMVILTDVKAEGISFKAQGELLMDVTMHELVRGKDE</sequence>
<dbReference type="GO" id="GO:0005737">
    <property type="term" value="C:cytoplasm"/>
    <property type="evidence" value="ECO:0007669"/>
    <property type="project" value="UniProtKB-SubCell"/>
</dbReference>
<dbReference type="InterPro" id="IPR001362">
    <property type="entry name" value="Glyco_hydro_32"/>
</dbReference>
<dbReference type="InterPro" id="IPR018053">
    <property type="entry name" value="Glyco_hydro_32_AS"/>
</dbReference>
<evidence type="ECO:0000259" key="10">
    <source>
        <dbReference type="Pfam" id="PF00251"/>
    </source>
</evidence>
<dbReference type="SMART" id="SM00640">
    <property type="entry name" value="Glyco_32"/>
    <property type="match status" value="1"/>
</dbReference>
<keyword evidence="5 8" id="KW-0378">Hydrolase</keyword>
<comment type="catalytic activity">
    <reaction evidence="8">
        <text>Hydrolysis of terminal non-reducing beta-D-fructofuranoside residues in beta-D-fructofuranosides.</text>
        <dbReference type="EC" id="3.2.1.26"/>
    </reaction>
</comment>
<dbReference type="NCBIfam" id="TIGR01322">
    <property type="entry name" value="scrB_fam"/>
    <property type="match status" value="1"/>
</dbReference>
<evidence type="ECO:0000256" key="4">
    <source>
        <dbReference type="ARBA" id="ARBA00019623"/>
    </source>
</evidence>
<evidence type="ECO:0000256" key="1">
    <source>
        <dbReference type="ARBA" id="ARBA00004914"/>
    </source>
</evidence>
<feature type="domain" description="Glycosyl hydrolase family 32 N-terminal" evidence="10">
    <location>
        <begin position="28"/>
        <end position="336"/>
    </location>
</feature>
<name>A0A1I5XJF7_9FIRM</name>
<evidence type="ECO:0000256" key="3">
    <source>
        <dbReference type="ARBA" id="ARBA00012758"/>
    </source>
</evidence>
<dbReference type="SUPFAM" id="SSF49899">
    <property type="entry name" value="Concanavalin A-like lectins/glucanases"/>
    <property type="match status" value="1"/>
</dbReference>
<keyword evidence="6 8" id="KW-0326">Glycosidase</keyword>